<dbReference type="Pfam" id="PF03564">
    <property type="entry name" value="DUF1759"/>
    <property type="match status" value="1"/>
</dbReference>
<dbReference type="Gene3D" id="3.30.420.10">
    <property type="entry name" value="Ribonuclease H-like superfamily/Ribonuclease H"/>
    <property type="match status" value="1"/>
</dbReference>
<dbReference type="InterPro" id="IPR005312">
    <property type="entry name" value="DUF1759"/>
</dbReference>
<dbReference type="GO" id="GO:0015074">
    <property type="term" value="P:DNA integration"/>
    <property type="evidence" value="ECO:0007669"/>
    <property type="project" value="InterPro"/>
</dbReference>
<dbReference type="GO" id="GO:0003676">
    <property type="term" value="F:nucleic acid binding"/>
    <property type="evidence" value="ECO:0007669"/>
    <property type="project" value="InterPro"/>
</dbReference>
<reference evidence="3" key="1">
    <citation type="submission" date="2020-11" db="EMBL/GenBank/DDBJ databases">
        <authorList>
            <person name="Whiteford S."/>
        </authorList>
    </citation>
    <scope>NUCLEOTIDE SEQUENCE</scope>
</reference>
<dbReference type="Gene3D" id="2.40.70.10">
    <property type="entry name" value="Acid Proteases"/>
    <property type="match status" value="1"/>
</dbReference>
<name>A0A8S4EMT0_PLUXY</name>
<evidence type="ECO:0000259" key="2">
    <source>
        <dbReference type="PROSITE" id="PS50994"/>
    </source>
</evidence>
<feature type="domain" description="Integrase catalytic" evidence="2">
    <location>
        <begin position="875"/>
        <end position="1067"/>
    </location>
</feature>
<keyword evidence="1" id="KW-0175">Coiled coil</keyword>
<feature type="coiled-coil region" evidence="1">
    <location>
        <begin position="63"/>
        <end position="97"/>
    </location>
</feature>
<dbReference type="InterPro" id="IPR012337">
    <property type="entry name" value="RNaseH-like_sf"/>
</dbReference>
<accession>A0A8S4EMT0</accession>
<dbReference type="AlphaFoldDB" id="A0A8S4EMT0"/>
<dbReference type="Pfam" id="PF18701">
    <property type="entry name" value="DUF5641"/>
    <property type="match status" value="1"/>
</dbReference>
<dbReference type="InterPro" id="IPR040676">
    <property type="entry name" value="DUF5641"/>
</dbReference>
<evidence type="ECO:0000313" key="4">
    <source>
        <dbReference type="Proteomes" id="UP000653454"/>
    </source>
</evidence>
<dbReference type="SUPFAM" id="SSF53098">
    <property type="entry name" value="Ribonuclease H-like"/>
    <property type="match status" value="1"/>
</dbReference>
<dbReference type="PROSITE" id="PS50994">
    <property type="entry name" value="INTEGRASE"/>
    <property type="match status" value="1"/>
</dbReference>
<sequence>MLGADVASGIYTPSKSSDSSLLTRKRGVLKGRLTNLEKYLDSFTGLTLTSEQIIEIKLRAHGASSLLNEFNTVQSQIEELSEELTDALQYRESFETKYYSLIAKSQNITSIDESANNPSCANLSSVKLPTITLPSFNGSYDNWLQFRDTYLSLVHNSTQISSIQKFHYLKSSLEGSAGLVIESLEFSAQNYSIAWELLTNRYDNTQLLIHNHIKALFSLQPLTKESPAWIRKLIDTIMKNLRALNTLGEPTDSWDTLIIYMVVSKLDAVTEREWEQHKVSTLSQAGDSKPGLKVDDLLKFLGRKADMLETVIVTHKNKHSYYNTSHTQNTPKVHCNVSSSSSSNKAHQERNIHYKPCPVCNNKHAIYSCQRFLDMPISDKYNIISQHKICVNCLRSGHAVTDCRFGPCKKCTKKHNSVLHQDGSNGSTHNNTSSLVTLDSKTHQSPVATENNSHTFNINTICETLSAQSPIIEPVLLSTAVIELVDKHNNYVQARALLDSGSQRCFITKALCDQLNASIIQSTHTIKGVGNAVTQSTQTCDITIRSLSSSYTADIKCLVLQTISSDLPSTSISIQEHNFKIPDNIQLADPKYFMSQPIDMLIGADYFWDLLEEGKIRLANGPFLQNTKLGWIISGPIYNSTHHDSQVHCNFTEAIDTSAVKSLEVVESASQDLPEIKSQTTQSYHASDNNNWFPFERYSQFNRMKRSFAYLMRFIHNTRNKNNKRTGALSVEELNESLTKLTKISQQESFPSVYETLSKQETLKNSHNLSKLHPFLDENYIIRVGGRLLNSADYSYDKKHPILTSGKHHFTTLLFRDEHVRQLHAAPQALLYTLRETWWPVRGRDAARRTVHRCARCARLRAKPLTPLMGNLPSERISPGFAFINTGVDYMGPVYILNRKGRGAQTVKAYVCIFVCMATRAVNLELVGDLSTEAYLLALKRHISRYSKPNTIFSDNGRNFVGLMNDFTKFLGKCSSEIIDYATSQNIKFSFIPPFSPNFGGLWEAGVKSCKYHLRRVIGNSHLTYEEFNTVLAQIQAVLNSRPLSPLSSDPHDYYPLSPAHFLVGRPLTAPLCEDVSNTACNRLTRYRRVEQIRQHFWSRWSKEYISEMQTRTKWKSRLDDLKPDTLVLIKDDQLPPLKWHLGRIITTVPGRDGISRVADIRTEKGVIRRACSKICPLWEEDD</sequence>
<proteinExistence type="predicted"/>
<evidence type="ECO:0000313" key="3">
    <source>
        <dbReference type="EMBL" id="CAG9116690.1"/>
    </source>
</evidence>
<dbReference type="InterPro" id="IPR008737">
    <property type="entry name" value="DUF1758"/>
</dbReference>
<comment type="caution">
    <text evidence="3">The sequence shown here is derived from an EMBL/GenBank/DDBJ whole genome shotgun (WGS) entry which is preliminary data.</text>
</comment>
<organism evidence="3 4">
    <name type="scientific">Plutella xylostella</name>
    <name type="common">Diamondback moth</name>
    <name type="synonym">Plutella maculipennis</name>
    <dbReference type="NCBI Taxonomy" id="51655"/>
    <lineage>
        <taxon>Eukaryota</taxon>
        <taxon>Metazoa</taxon>
        <taxon>Ecdysozoa</taxon>
        <taxon>Arthropoda</taxon>
        <taxon>Hexapoda</taxon>
        <taxon>Insecta</taxon>
        <taxon>Pterygota</taxon>
        <taxon>Neoptera</taxon>
        <taxon>Endopterygota</taxon>
        <taxon>Lepidoptera</taxon>
        <taxon>Glossata</taxon>
        <taxon>Ditrysia</taxon>
        <taxon>Yponomeutoidea</taxon>
        <taxon>Plutellidae</taxon>
        <taxon>Plutella</taxon>
    </lineage>
</organism>
<dbReference type="EMBL" id="CAJHNJ030000019">
    <property type="protein sequence ID" value="CAG9116690.1"/>
    <property type="molecule type" value="Genomic_DNA"/>
</dbReference>
<dbReference type="InterPro" id="IPR001584">
    <property type="entry name" value="Integrase_cat-core"/>
</dbReference>
<dbReference type="Pfam" id="PF05585">
    <property type="entry name" value="DUF1758"/>
    <property type="match status" value="1"/>
</dbReference>
<gene>
    <name evidence="3" type="ORF">PLXY2_LOCUS6070</name>
</gene>
<dbReference type="InterPro" id="IPR021109">
    <property type="entry name" value="Peptidase_aspartic_dom_sf"/>
</dbReference>
<keyword evidence="4" id="KW-1185">Reference proteome</keyword>
<dbReference type="InterPro" id="IPR036397">
    <property type="entry name" value="RNaseH_sf"/>
</dbReference>
<dbReference type="PANTHER" id="PTHR47331">
    <property type="entry name" value="PHD-TYPE DOMAIN-CONTAINING PROTEIN"/>
    <property type="match status" value="1"/>
</dbReference>
<dbReference type="Proteomes" id="UP000653454">
    <property type="component" value="Unassembled WGS sequence"/>
</dbReference>
<protein>
    <submittedName>
        <fullName evidence="3">(diamondback moth) hypothetical protein</fullName>
    </submittedName>
</protein>
<evidence type="ECO:0000256" key="1">
    <source>
        <dbReference type="SAM" id="Coils"/>
    </source>
</evidence>